<feature type="region of interest" description="Disordered" evidence="3">
    <location>
        <begin position="371"/>
        <end position="605"/>
    </location>
</feature>
<keyword evidence="2" id="KW-0106">Calcium</keyword>
<dbReference type="Proteomes" id="UP000092993">
    <property type="component" value="Unassembled WGS sequence"/>
</dbReference>
<dbReference type="Gene3D" id="2.60.40.150">
    <property type="entry name" value="C2 domain"/>
    <property type="match status" value="1"/>
</dbReference>
<dbReference type="SUPFAM" id="SSF49562">
    <property type="entry name" value="C2 domain (Calcium/lipid-binding domain, CaLB)"/>
    <property type="match status" value="1"/>
</dbReference>
<dbReference type="CDD" id="cd08681">
    <property type="entry name" value="C2_fungal_Inn1p-like"/>
    <property type="match status" value="1"/>
</dbReference>
<evidence type="ECO:0000256" key="3">
    <source>
        <dbReference type="SAM" id="MobiDB-lite"/>
    </source>
</evidence>
<evidence type="ECO:0000313" key="5">
    <source>
        <dbReference type="EMBL" id="OBZ76196.1"/>
    </source>
</evidence>
<sequence>MSATPREIGTLIVVILKARNLPNKRHIGKQDPYCQVILNGEKRRSKAIRRGGQHPEWDEEIRFTLLEDDQDELPRGPPKIKGGKIMAVSCYAEDPRDPDLIGEAKVDLTEVLTKGETDEWFTLMNKEKYCGEVYLELTFWSNEPAPVKKTTSKPKTQKQYGGPGSFVPSGESASSLSDVDGYSNSSHVPSASSTHENLRRENLPPSLRSSHSAAQIDLYVPPYETSRSRMSMVDSMTSEFAELGVNGSRSRRQSFPTQPSSYLPRPVSSIGFNNPQGMQASPGFHQSTYSDAGSSYDQALVSTTPQAYLSDSLSSHHDQYQSQYEPALPALSSFQTSQSHGRSGYSIPAASSGFIPVPTPVPSGFVPLSSHVSQPSGFLPPSTPAPLGYGPPATLRRVPSSSFSTLPPMPVAPSGFVNQGPPPSSMSPYQQSLSHSTSNYSYSTHIPPPPSSSHSQPPPPSSSFSQPPPSSSFAQQPPPSSSFSQQLPPTSSFSQQLPPSTSFSQQLLPSSSFAQNPAASSSFTQQISQTSPSPPHPHTPPQQSYPSGSPVVSAPPQSYAAPAEQYLGHVSTPPPSHDNIPPPPPLTESPSPIQTPGSRPLPQPQAHVRRLSSLALAPSGGPSGIYNPLQTAVPDSHLHCPTILFLHLHHFRSKQHHSHHSLRVTSCLLLDRHLPYRPQIPSLNISLSLP</sequence>
<feature type="domain" description="C2" evidence="4">
    <location>
        <begin position="1"/>
        <end position="121"/>
    </location>
</feature>
<keyword evidence="6" id="KW-1185">Reference proteome</keyword>
<dbReference type="Pfam" id="PF00168">
    <property type="entry name" value="C2"/>
    <property type="match status" value="1"/>
</dbReference>
<dbReference type="GO" id="GO:0046872">
    <property type="term" value="F:metal ion binding"/>
    <property type="evidence" value="ECO:0007669"/>
    <property type="project" value="UniProtKB-KW"/>
</dbReference>
<organism evidence="5 6">
    <name type="scientific">Grifola frondosa</name>
    <name type="common">Maitake</name>
    <name type="synonym">Polyporus frondosus</name>
    <dbReference type="NCBI Taxonomy" id="5627"/>
    <lineage>
        <taxon>Eukaryota</taxon>
        <taxon>Fungi</taxon>
        <taxon>Dikarya</taxon>
        <taxon>Basidiomycota</taxon>
        <taxon>Agaricomycotina</taxon>
        <taxon>Agaricomycetes</taxon>
        <taxon>Polyporales</taxon>
        <taxon>Grifolaceae</taxon>
        <taxon>Grifola</taxon>
    </lineage>
</organism>
<feature type="region of interest" description="Disordered" evidence="3">
    <location>
        <begin position="145"/>
        <end position="210"/>
    </location>
</feature>
<comment type="caution">
    <text evidence="5">The sequence shown here is derived from an EMBL/GenBank/DDBJ whole genome shotgun (WGS) entry which is preliminary data.</text>
</comment>
<dbReference type="AlphaFoldDB" id="A0A1C7MIM3"/>
<dbReference type="SMART" id="SM00239">
    <property type="entry name" value="C2"/>
    <property type="match status" value="1"/>
</dbReference>
<dbReference type="PANTHER" id="PTHR46502">
    <property type="entry name" value="C2 DOMAIN-CONTAINING"/>
    <property type="match status" value="1"/>
</dbReference>
<evidence type="ECO:0000256" key="2">
    <source>
        <dbReference type="ARBA" id="ARBA00022837"/>
    </source>
</evidence>
<dbReference type="PROSITE" id="PS50004">
    <property type="entry name" value="C2"/>
    <property type="match status" value="1"/>
</dbReference>
<evidence type="ECO:0000259" key="4">
    <source>
        <dbReference type="PROSITE" id="PS50004"/>
    </source>
</evidence>
<dbReference type="EMBL" id="LUGG01000003">
    <property type="protein sequence ID" value="OBZ76196.1"/>
    <property type="molecule type" value="Genomic_DNA"/>
</dbReference>
<dbReference type="InterPro" id="IPR035892">
    <property type="entry name" value="C2_domain_sf"/>
</dbReference>
<proteinExistence type="predicted"/>
<dbReference type="InterPro" id="IPR000008">
    <property type="entry name" value="C2_dom"/>
</dbReference>
<feature type="compositionally biased region" description="Low complexity" evidence="3">
    <location>
        <begin position="426"/>
        <end position="445"/>
    </location>
</feature>
<accession>A0A1C7MIM3</accession>
<dbReference type="STRING" id="5627.A0A1C7MIM3"/>
<evidence type="ECO:0000256" key="1">
    <source>
        <dbReference type="ARBA" id="ARBA00022723"/>
    </source>
</evidence>
<name>A0A1C7MIM3_GRIFR</name>
<protein>
    <submittedName>
        <fullName evidence="5">Ingression protein fic1</fullName>
    </submittedName>
</protein>
<feature type="compositionally biased region" description="Polar residues" evidence="3">
    <location>
        <begin position="171"/>
        <end position="195"/>
    </location>
</feature>
<dbReference type="OrthoDB" id="270970at2759"/>
<reference evidence="5 6" key="1">
    <citation type="submission" date="2016-03" db="EMBL/GenBank/DDBJ databases">
        <title>Whole genome sequencing of Grifola frondosa 9006-11.</title>
        <authorList>
            <person name="Min B."/>
            <person name="Park H."/>
            <person name="Kim J.-G."/>
            <person name="Cho H."/>
            <person name="Oh Y.-L."/>
            <person name="Kong W.-S."/>
            <person name="Choi I.-G."/>
        </authorList>
    </citation>
    <scope>NUCLEOTIDE SEQUENCE [LARGE SCALE GENOMIC DNA]</scope>
    <source>
        <strain evidence="5 6">9006-11</strain>
    </source>
</reference>
<dbReference type="InterPro" id="IPR037791">
    <property type="entry name" value="C2_fungal_Inn1"/>
</dbReference>
<feature type="compositionally biased region" description="Pro residues" evidence="3">
    <location>
        <begin position="572"/>
        <end position="587"/>
    </location>
</feature>
<keyword evidence="1" id="KW-0479">Metal-binding</keyword>
<feature type="region of interest" description="Disordered" evidence="3">
    <location>
        <begin position="244"/>
        <end position="292"/>
    </location>
</feature>
<feature type="compositionally biased region" description="Polar residues" evidence="3">
    <location>
        <begin position="270"/>
        <end position="292"/>
    </location>
</feature>
<feature type="compositionally biased region" description="Pro residues" evidence="3">
    <location>
        <begin position="446"/>
        <end position="480"/>
    </location>
</feature>
<feature type="compositionally biased region" description="Low complexity" evidence="3">
    <location>
        <begin position="481"/>
        <end position="531"/>
    </location>
</feature>
<gene>
    <name evidence="5" type="primary">fic1_1</name>
    <name evidence="5" type="ORF">A0H81_03585</name>
</gene>
<evidence type="ECO:0000313" key="6">
    <source>
        <dbReference type="Proteomes" id="UP000092993"/>
    </source>
</evidence>
<dbReference type="PANTHER" id="PTHR46502:SF2">
    <property type="entry name" value="16 KDA PHLOEM PROTEIN 2"/>
    <property type="match status" value="1"/>
</dbReference>
<dbReference type="OMA" id="RIEMTYY"/>